<name>D7VQ73_SPHSI</name>
<feature type="domain" description="RagB/SusD" evidence="6">
    <location>
        <begin position="353"/>
        <end position="483"/>
    </location>
</feature>
<dbReference type="GO" id="GO:0009279">
    <property type="term" value="C:cell outer membrane"/>
    <property type="evidence" value="ECO:0007669"/>
    <property type="project" value="UniProtKB-SubCell"/>
</dbReference>
<dbReference type="InterPro" id="IPR033985">
    <property type="entry name" value="SusD-like_N"/>
</dbReference>
<dbReference type="STRING" id="525373.HMPREF0766_13127"/>
<dbReference type="EMBL" id="ACHA02000012">
    <property type="protein sequence ID" value="EFK55924.1"/>
    <property type="molecule type" value="Genomic_DNA"/>
</dbReference>
<dbReference type="RefSeq" id="WP_002994077.1">
    <property type="nucleotide sequence ID" value="NZ_GL379770.1"/>
</dbReference>
<evidence type="ECO:0000256" key="5">
    <source>
        <dbReference type="ARBA" id="ARBA00023237"/>
    </source>
</evidence>
<dbReference type="eggNOG" id="COG0457">
    <property type="taxonomic scope" value="Bacteria"/>
</dbReference>
<dbReference type="PROSITE" id="PS51257">
    <property type="entry name" value="PROKAR_LIPOPROTEIN"/>
    <property type="match status" value="1"/>
</dbReference>
<evidence type="ECO:0000313" key="8">
    <source>
        <dbReference type="EMBL" id="EFK55924.1"/>
    </source>
</evidence>
<keyword evidence="3" id="KW-0732">Signal</keyword>
<comment type="similarity">
    <text evidence="2">Belongs to the SusD family.</text>
</comment>
<dbReference type="OrthoDB" id="697229at2"/>
<comment type="caution">
    <text evidence="8">The sequence shown here is derived from an EMBL/GenBank/DDBJ whole genome shotgun (WGS) entry which is preliminary data.</text>
</comment>
<evidence type="ECO:0000256" key="2">
    <source>
        <dbReference type="ARBA" id="ARBA00006275"/>
    </source>
</evidence>
<evidence type="ECO:0000259" key="7">
    <source>
        <dbReference type="Pfam" id="PF14322"/>
    </source>
</evidence>
<dbReference type="Pfam" id="PF07980">
    <property type="entry name" value="SusD_RagB"/>
    <property type="match status" value="1"/>
</dbReference>
<protein>
    <recommendedName>
        <fullName evidence="10">SusD family protein</fullName>
    </recommendedName>
</protein>
<dbReference type="Gene3D" id="1.25.40.390">
    <property type="match status" value="2"/>
</dbReference>
<keyword evidence="4" id="KW-0472">Membrane</keyword>
<keyword evidence="5" id="KW-0998">Cell outer membrane</keyword>
<dbReference type="Pfam" id="PF14322">
    <property type="entry name" value="SusD-like_3"/>
    <property type="match status" value="1"/>
</dbReference>
<dbReference type="Proteomes" id="UP000006258">
    <property type="component" value="Unassembled WGS sequence"/>
</dbReference>
<evidence type="ECO:0000256" key="4">
    <source>
        <dbReference type="ARBA" id="ARBA00023136"/>
    </source>
</evidence>
<evidence type="ECO:0000313" key="9">
    <source>
        <dbReference type="Proteomes" id="UP000006258"/>
    </source>
</evidence>
<accession>D7VQ73</accession>
<proteinExistence type="inferred from homology"/>
<dbReference type="AlphaFoldDB" id="D7VQ73"/>
<evidence type="ECO:0008006" key="10">
    <source>
        <dbReference type="Google" id="ProtNLM"/>
    </source>
</evidence>
<dbReference type="HOGENOM" id="CLU_015553_3_0_10"/>
<feature type="domain" description="SusD-like N-terminal" evidence="7">
    <location>
        <begin position="102"/>
        <end position="226"/>
    </location>
</feature>
<dbReference type="GeneID" id="95427318"/>
<sequence length="483" mass="54555">MLRKYIYILCITYLLVSLGSCKKGFLEINPKGLLIAKKTSEYDLLLNGLHLVSIEPVSTPVMGDEVAGIDELFATDIASLAHQKAFRWEDDFYLPEDKNSEYSLLSTQTYIYNKIINEVPSSEEGTEAEKARIKAEALAGRAWVNFTLANFYGRPYNEATAATDLGAPLIKEADISQTKYTRATVKEMYDLMVSDLTQAIPDLPIASNRIRMSKAAGEALLGKIYMYMGKFDLALPLLEASLKDLGTATMPVGLYDFNTELAPGGSFYPSDPLSGPPRDDPYKDKEILYLKGNTDNFYWYNRSALVLNPETMKLFTANDMRRMFMDSLVYESSKMYPSGMKRAYGRYYYNMGINVSDIHLLRAECKARLGDTGGAATDMLAFRKNRMPEAEAIIAPGIAGDKIALTRFILEERIREFPITGERWFDMRRLSVDPVYKSTVGNRHYIYNLKGDITSSYTLKPERLTFRFPRYITDANPGMPQNP</sequence>
<reference evidence="8" key="1">
    <citation type="submission" date="2010-07" db="EMBL/GenBank/DDBJ databases">
        <authorList>
            <person name="Muzny D."/>
            <person name="Qin X."/>
            <person name="Buhay C."/>
            <person name="Dugan-Rocha S."/>
            <person name="Ding Y."/>
            <person name="Chen G."/>
            <person name="Hawes A."/>
            <person name="Holder M."/>
            <person name="Jhangiani S."/>
            <person name="Johnson A."/>
            <person name="Khan Z."/>
            <person name="Li Z."/>
            <person name="Liu W."/>
            <person name="Liu X."/>
            <person name="Perez L."/>
            <person name="Shen H."/>
            <person name="Wang Q."/>
            <person name="Watt J."/>
            <person name="Xi L."/>
            <person name="Xin Y."/>
            <person name="Zhou J."/>
            <person name="Deng J."/>
            <person name="Jiang H."/>
            <person name="Liu Y."/>
            <person name="Qu J."/>
            <person name="Song X.-Z."/>
            <person name="Zhang L."/>
            <person name="Villasana D."/>
            <person name="Johnson A."/>
            <person name="Liu J."/>
            <person name="Liyanage D."/>
            <person name="Lorensuhewa L."/>
            <person name="Robinson T."/>
            <person name="Song A."/>
            <person name="Song B.-B."/>
            <person name="Dinh H."/>
            <person name="Thornton R."/>
            <person name="Coyle M."/>
            <person name="Francisco L."/>
            <person name="Jackson L."/>
            <person name="Javaid M."/>
            <person name="Korchina V."/>
            <person name="Kovar C."/>
            <person name="Mata R."/>
            <person name="Mathew T."/>
            <person name="Ngo R."/>
            <person name="Nguyen L."/>
            <person name="Nguyen N."/>
            <person name="Okwuonu G."/>
            <person name="Ongeri F."/>
            <person name="Pham C."/>
            <person name="Simmons D."/>
            <person name="Wilczek-Boney K."/>
            <person name="Hale W."/>
            <person name="Jakkamsetti A."/>
            <person name="Pham P."/>
            <person name="Ruth R."/>
            <person name="San Lucas F."/>
            <person name="Warren J."/>
            <person name="Zhang J."/>
            <person name="Zhao Z."/>
            <person name="Zhou C."/>
            <person name="Zhu D."/>
            <person name="Lee S."/>
            <person name="Bess C."/>
            <person name="Blankenburg K."/>
            <person name="Forbes L."/>
            <person name="Fu Q."/>
            <person name="Gubbala S."/>
            <person name="Hirani K."/>
            <person name="Jayaseelan J.C."/>
            <person name="Lara F."/>
            <person name="Munidasa M."/>
            <person name="Palculict T."/>
            <person name="Patil S."/>
            <person name="Pu L.-L."/>
            <person name="Saada N."/>
            <person name="Tang L."/>
            <person name="Weissenberger G."/>
            <person name="Zhu Y."/>
            <person name="Hemphill L."/>
            <person name="Shang Y."/>
            <person name="Youmans B."/>
            <person name="Ayvaz T."/>
            <person name="Ross M."/>
            <person name="Santibanez J."/>
            <person name="Aqrawi P."/>
            <person name="Gross S."/>
            <person name="Joshi V."/>
            <person name="Fowler G."/>
            <person name="Nazareth L."/>
            <person name="Reid J."/>
            <person name="Worley K."/>
            <person name="Petrosino J."/>
            <person name="Highlander S."/>
            <person name="Gibbs R."/>
        </authorList>
    </citation>
    <scope>NUCLEOTIDE SEQUENCE [LARGE SCALE GENOMIC DNA]</scope>
    <source>
        <strain evidence="8">ATCC 33861</strain>
    </source>
</reference>
<dbReference type="InterPro" id="IPR011990">
    <property type="entry name" value="TPR-like_helical_dom_sf"/>
</dbReference>
<gene>
    <name evidence="8" type="ORF">HMPREF0766_13127</name>
</gene>
<evidence type="ECO:0000256" key="1">
    <source>
        <dbReference type="ARBA" id="ARBA00004442"/>
    </source>
</evidence>
<dbReference type="InterPro" id="IPR012944">
    <property type="entry name" value="SusD_RagB_dom"/>
</dbReference>
<evidence type="ECO:0000256" key="3">
    <source>
        <dbReference type="ARBA" id="ARBA00022729"/>
    </source>
</evidence>
<organism evidence="8 9">
    <name type="scientific">Sphingobacterium spiritivorum ATCC 33861</name>
    <dbReference type="NCBI Taxonomy" id="525373"/>
    <lineage>
        <taxon>Bacteria</taxon>
        <taxon>Pseudomonadati</taxon>
        <taxon>Bacteroidota</taxon>
        <taxon>Sphingobacteriia</taxon>
        <taxon>Sphingobacteriales</taxon>
        <taxon>Sphingobacteriaceae</taxon>
        <taxon>Sphingobacterium</taxon>
    </lineage>
</organism>
<evidence type="ECO:0000259" key="6">
    <source>
        <dbReference type="Pfam" id="PF07980"/>
    </source>
</evidence>
<dbReference type="SUPFAM" id="SSF48452">
    <property type="entry name" value="TPR-like"/>
    <property type="match status" value="1"/>
</dbReference>
<keyword evidence="9" id="KW-1185">Reference proteome</keyword>
<comment type="subcellular location">
    <subcellularLocation>
        <location evidence="1">Cell outer membrane</location>
    </subcellularLocation>
</comment>